<reference evidence="3 4" key="1">
    <citation type="submission" date="2019-01" db="EMBL/GenBank/DDBJ databases">
        <title>Egibacter rhizosphaerae EGI 80759T.</title>
        <authorList>
            <person name="Chen D.-D."/>
            <person name="Tian Y."/>
            <person name="Jiao J.-Y."/>
            <person name="Zhang X.-T."/>
            <person name="Zhang Y.-G."/>
            <person name="Zhang Y."/>
            <person name="Xiao M."/>
            <person name="Shu W.-S."/>
            <person name="Li W.-J."/>
        </authorList>
    </citation>
    <scope>NUCLEOTIDE SEQUENCE [LARGE SCALE GENOMIC DNA]</scope>
    <source>
        <strain evidence="3 4">EGI 80759</strain>
    </source>
</reference>
<feature type="region of interest" description="Disordered" evidence="1">
    <location>
        <begin position="185"/>
        <end position="214"/>
    </location>
</feature>
<dbReference type="InterPro" id="IPR053521">
    <property type="entry name" value="McjB-like"/>
</dbReference>
<feature type="compositionally biased region" description="Basic and acidic residues" evidence="1">
    <location>
        <begin position="1"/>
        <end position="14"/>
    </location>
</feature>
<feature type="compositionally biased region" description="Polar residues" evidence="1">
    <location>
        <begin position="185"/>
        <end position="202"/>
    </location>
</feature>
<accession>A0A411YGR5</accession>
<dbReference type="Proteomes" id="UP000291469">
    <property type="component" value="Chromosome"/>
</dbReference>
<dbReference type="Pfam" id="PF13471">
    <property type="entry name" value="Transglut_core3"/>
    <property type="match status" value="1"/>
</dbReference>
<gene>
    <name evidence="3" type="ORF">ER308_12310</name>
</gene>
<evidence type="ECO:0000256" key="1">
    <source>
        <dbReference type="SAM" id="MobiDB-lite"/>
    </source>
</evidence>
<dbReference type="AlphaFoldDB" id="A0A411YGR5"/>
<evidence type="ECO:0000259" key="2">
    <source>
        <dbReference type="Pfam" id="PF13471"/>
    </source>
</evidence>
<evidence type="ECO:0000313" key="3">
    <source>
        <dbReference type="EMBL" id="QBI20272.1"/>
    </source>
</evidence>
<proteinExistence type="predicted"/>
<keyword evidence="4" id="KW-1185">Reference proteome</keyword>
<dbReference type="InterPro" id="IPR032708">
    <property type="entry name" value="McjB_C"/>
</dbReference>
<dbReference type="EMBL" id="CP036402">
    <property type="protein sequence ID" value="QBI20272.1"/>
    <property type="molecule type" value="Genomic_DNA"/>
</dbReference>
<name>A0A411YGR5_9ACTN</name>
<protein>
    <submittedName>
        <fullName evidence="3">Lasso peptide biosynthesis B2 protein</fullName>
    </submittedName>
</protein>
<sequence>MTPRRMDRRNDGRRGMGSNHGGRSARLLPRVSRRARRRVLRMLRRTARRSLRENLLTLRALAEFSLAEVVVRVLPLRRAARLLGVPLDLQGASGAVATDRDPPPLPPRAERRHQAVVRVARLWPFGRGPCLRESFVACRLLHRWNATTRLGIRRVGDELAAHAWVEVDGRPLRLSEEFHAFGTPSTAGVTQTPSPHRGSQQAHDIPAGIRISDQ</sequence>
<feature type="domain" description="Microcin J25-processing protein McjB C-terminal" evidence="2">
    <location>
        <begin position="72"/>
        <end position="173"/>
    </location>
</feature>
<evidence type="ECO:0000313" key="4">
    <source>
        <dbReference type="Proteomes" id="UP000291469"/>
    </source>
</evidence>
<organism evidence="3 4">
    <name type="scientific">Egibacter rhizosphaerae</name>
    <dbReference type="NCBI Taxonomy" id="1670831"/>
    <lineage>
        <taxon>Bacteria</taxon>
        <taxon>Bacillati</taxon>
        <taxon>Actinomycetota</taxon>
        <taxon>Nitriliruptoria</taxon>
        <taxon>Egibacterales</taxon>
        <taxon>Egibacteraceae</taxon>
        <taxon>Egibacter</taxon>
    </lineage>
</organism>
<dbReference type="KEGG" id="erz:ER308_12310"/>
<dbReference type="NCBIfam" id="NF033537">
    <property type="entry name" value="lasso_biosyn_B2"/>
    <property type="match status" value="1"/>
</dbReference>
<feature type="region of interest" description="Disordered" evidence="1">
    <location>
        <begin position="1"/>
        <end position="30"/>
    </location>
</feature>
<dbReference type="OrthoDB" id="583768at2"/>